<proteinExistence type="inferred from homology"/>
<comment type="caution">
    <text evidence="7">The sequence shown here is derived from an EMBL/GenBank/DDBJ whole genome shotgun (WGS) entry which is preliminary data.</text>
</comment>
<dbReference type="InterPro" id="IPR036390">
    <property type="entry name" value="WH_DNA-bd_sf"/>
</dbReference>
<evidence type="ECO:0000313" key="8">
    <source>
        <dbReference type="Proteomes" id="UP001368500"/>
    </source>
</evidence>
<gene>
    <name evidence="7" type="ORF">AACH11_14400</name>
</gene>
<keyword evidence="4" id="KW-0010">Activator</keyword>
<feature type="domain" description="HTH lysR-type" evidence="6">
    <location>
        <begin position="3"/>
        <end position="60"/>
    </location>
</feature>
<evidence type="ECO:0000256" key="2">
    <source>
        <dbReference type="ARBA" id="ARBA00023015"/>
    </source>
</evidence>
<dbReference type="InterPro" id="IPR036388">
    <property type="entry name" value="WH-like_DNA-bd_sf"/>
</dbReference>
<reference evidence="7 8" key="1">
    <citation type="submission" date="2024-04" db="EMBL/GenBank/DDBJ databases">
        <title>Novel species of the genus Ideonella isolated from streams.</title>
        <authorList>
            <person name="Lu H."/>
        </authorList>
    </citation>
    <scope>NUCLEOTIDE SEQUENCE [LARGE SCALE GENOMIC DNA]</scope>
    <source>
        <strain evidence="7 8">BYS139W</strain>
    </source>
</reference>
<dbReference type="PROSITE" id="PS50931">
    <property type="entry name" value="HTH_LYSR"/>
    <property type="match status" value="1"/>
</dbReference>
<evidence type="ECO:0000313" key="7">
    <source>
        <dbReference type="EMBL" id="MEK8027155.1"/>
    </source>
</evidence>
<evidence type="ECO:0000259" key="6">
    <source>
        <dbReference type="PROSITE" id="PS50931"/>
    </source>
</evidence>
<dbReference type="SUPFAM" id="SSF46785">
    <property type="entry name" value="Winged helix' DNA-binding domain"/>
    <property type="match status" value="1"/>
</dbReference>
<dbReference type="Pfam" id="PF03466">
    <property type="entry name" value="LysR_substrate"/>
    <property type="match status" value="1"/>
</dbReference>
<dbReference type="Gene3D" id="1.10.10.10">
    <property type="entry name" value="Winged helix-like DNA-binding domain superfamily/Winged helix DNA-binding domain"/>
    <property type="match status" value="1"/>
</dbReference>
<name>A0ABU9BEN8_9BURK</name>
<evidence type="ECO:0000256" key="4">
    <source>
        <dbReference type="ARBA" id="ARBA00023159"/>
    </source>
</evidence>
<organism evidence="7 8">
    <name type="scientific">Pseudaquabacterium rugosum</name>
    <dbReference type="NCBI Taxonomy" id="2984194"/>
    <lineage>
        <taxon>Bacteria</taxon>
        <taxon>Pseudomonadati</taxon>
        <taxon>Pseudomonadota</taxon>
        <taxon>Betaproteobacteria</taxon>
        <taxon>Burkholderiales</taxon>
        <taxon>Sphaerotilaceae</taxon>
        <taxon>Pseudaquabacterium</taxon>
    </lineage>
</organism>
<evidence type="ECO:0000256" key="3">
    <source>
        <dbReference type="ARBA" id="ARBA00023125"/>
    </source>
</evidence>
<dbReference type="PANTHER" id="PTHR30293:SF2">
    <property type="entry name" value="TRANSCRIPTIONAL ACTIVATOR PROTEIN NHAR"/>
    <property type="match status" value="1"/>
</dbReference>
<dbReference type="Pfam" id="PF00126">
    <property type="entry name" value="HTH_1"/>
    <property type="match status" value="1"/>
</dbReference>
<keyword evidence="2" id="KW-0805">Transcription regulation</keyword>
<dbReference type="PANTHER" id="PTHR30293">
    <property type="entry name" value="TRANSCRIPTIONAL REGULATORY PROTEIN NAC-RELATED"/>
    <property type="match status" value="1"/>
</dbReference>
<evidence type="ECO:0000256" key="5">
    <source>
        <dbReference type="ARBA" id="ARBA00023163"/>
    </source>
</evidence>
<dbReference type="Proteomes" id="UP001368500">
    <property type="component" value="Unassembled WGS sequence"/>
</dbReference>
<protein>
    <submittedName>
        <fullName evidence="7">LysR substrate-binding domain-containing protein</fullName>
    </submittedName>
</protein>
<sequence length="295" mass="31713">MHLNYRHLYLFWLVAKEGGLSRAAEREGLAVQTVSEQVRALERSLGHQLLKPSGRGVVLTEAGRAACARAEEIFRIGQHIADEVRQAATEPVLRLAVGLTDGLSKLAVHALLAPVLGDARLRLLCHEGESAHLLGELALHRLDLVLAGHGAPATPGLGLGSERLLSSPIVWMGPPVWAEAAAGRPFPQCLDDLPLLLPTAHAALRLRLDAWFEQHGLRPHIVGEFEDSALLALFAERGLGVFPVSAAGAADLPRSHGLSSLGRCGDLHEEIHAIRARRGMHHPLVQRIVDAARTG</sequence>
<dbReference type="EMBL" id="JBBUTF010000012">
    <property type="protein sequence ID" value="MEK8027155.1"/>
    <property type="molecule type" value="Genomic_DNA"/>
</dbReference>
<dbReference type="SUPFAM" id="SSF53850">
    <property type="entry name" value="Periplasmic binding protein-like II"/>
    <property type="match status" value="1"/>
</dbReference>
<keyword evidence="8" id="KW-1185">Reference proteome</keyword>
<dbReference type="InterPro" id="IPR005119">
    <property type="entry name" value="LysR_subst-bd"/>
</dbReference>
<accession>A0ABU9BEN8</accession>
<comment type="similarity">
    <text evidence="1">Belongs to the LysR transcriptional regulatory family.</text>
</comment>
<dbReference type="Gene3D" id="3.40.190.290">
    <property type="match status" value="1"/>
</dbReference>
<dbReference type="RefSeq" id="WP_341374929.1">
    <property type="nucleotide sequence ID" value="NZ_JBBUTF010000012.1"/>
</dbReference>
<keyword evidence="3" id="KW-0238">DNA-binding</keyword>
<dbReference type="InterPro" id="IPR000847">
    <property type="entry name" value="LysR_HTH_N"/>
</dbReference>
<keyword evidence="5" id="KW-0804">Transcription</keyword>
<evidence type="ECO:0000256" key="1">
    <source>
        <dbReference type="ARBA" id="ARBA00009437"/>
    </source>
</evidence>